<protein>
    <recommendedName>
        <fullName evidence="2">BCS1 N-terminal domain-containing protein</fullName>
    </recommendedName>
</protein>
<dbReference type="Pfam" id="PF08740">
    <property type="entry name" value="BCS1_N"/>
    <property type="match status" value="1"/>
</dbReference>
<reference evidence="3 4" key="3">
    <citation type="journal article" date="2015" name="Genome Announc.">
        <title>Draft Genome Sequence of the Archiascomycetous Yeast Saitoella complicata.</title>
        <authorList>
            <person name="Yamauchi K."/>
            <person name="Kondo S."/>
            <person name="Hamamoto M."/>
            <person name="Takahashi Y."/>
            <person name="Ogura Y."/>
            <person name="Hayashi T."/>
            <person name="Nishida H."/>
        </authorList>
    </citation>
    <scope>NUCLEOTIDE SEQUENCE [LARGE SCALE GENOMIC DNA]</scope>
    <source>
        <strain evidence="3 4">NRRL Y-17804</strain>
    </source>
</reference>
<evidence type="ECO:0000313" key="4">
    <source>
        <dbReference type="Proteomes" id="UP000033140"/>
    </source>
</evidence>
<reference evidence="3 4" key="2">
    <citation type="journal article" date="2014" name="J. Gen. Appl. Microbiol.">
        <title>The early diverging ascomycetous budding yeast Saitoella complicata has three histone deacetylases belonging to the Clr6, Hos2, and Rpd3 lineages.</title>
        <authorList>
            <person name="Nishida H."/>
            <person name="Matsumoto T."/>
            <person name="Kondo S."/>
            <person name="Hamamoto M."/>
            <person name="Yoshikawa H."/>
        </authorList>
    </citation>
    <scope>NUCLEOTIDE SEQUENCE [LARGE SCALE GENOMIC DNA]</scope>
    <source>
        <strain evidence="3 4">NRRL Y-17804</strain>
    </source>
</reference>
<keyword evidence="1" id="KW-1133">Transmembrane helix</keyword>
<name>A0A0E9NP98_SAICN</name>
<dbReference type="EMBL" id="BACD03000049">
    <property type="protein sequence ID" value="GAO51628.1"/>
    <property type="molecule type" value="Genomic_DNA"/>
</dbReference>
<keyword evidence="1" id="KW-0812">Transmembrane</keyword>
<dbReference type="SMART" id="SM01024">
    <property type="entry name" value="BCS1_N"/>
    <property type="match status" value="1"/>
</dbReference>
<gene>
    <name evidence="3" type="ORF">G7K_5724-t1</name>
</gene>
<proteinExistence type="predicted"/>
<sequence length="151" mass="16191">MADIAATVSETGAAATPAAAADKGWFSQVTDNPLFGAGFGLMGLGAGLAMARQGAVRAAHMAQRKMLVTLEIPSKDKPYLRFLHCMSLQQKTASAGLGLGRLHHLAVETSYKQHDNGSAPTTFSLVPGPGKYFFRWRDIDSSYQIKRHQDG</sequence>
<feature type="domain" description="BCS1 N-terminal" evidence="2">
    <location>
        <begin position="42"/>
        <end position="150"/>
    </location>
</feature>
<dbReference type="Proteomes" id="UP000033140">
    <property type="component" value="Unassembled WGS sequence"/>
</dbReference>
<keyword evidence="1" id="KW-0472">Membrane</keyword>
<dbReference type="AlphaFoldDB" id="A0A0E9NP98"/>
<accession>A0A0E9NP98</accession>
<feature type="transmembrane region" description="Helical" evidence="1">
    <location>
        <begin position="34"/>
        <end position="51"/>
    </location>
</feature>
<evidence type="ECO:0000313" key="3">
    <source>
        <dbReference type="EMBL" id="GAO51628.1"/>
    </source>
</evidence>
<dbReference type="InterPro" id="IPR014851">
    <property type="entry name" value="BCS1_N"/>
</dbReference>
<organism evidence="3 4">
    <name type="scientific">Saitoella complicata (strain BCRC 22490 / CBS 7301 / JCM 7358 / NBRC 10748 / NRRL Y-17804)</name>
    <dbReference type="NCBI Taxonomy" id="698492"/>
    <lineage>
        <taxon>Eukaryota</taxon>
        <taxon>Fungi</taxon>
        <taxon>Dikarya</taxon>
        <taxon>Ascomycota</taxon>
        <taxon>Taphrinomycotina</taxon>
        <taxon>Taphrinomycotina incertae sedis</taxon>
        <taxon>Saitoella</taxon>
    </lineage>
</organism>
<reference evidence="3 4" key="1">
    <citation type="journal article" date="2011" name="J. Gen. Appl. Microbiol.">
        <title>Draft genome sequencing of the enigmatic yeast Saitoella complicata.</title>
        <authorList>
            <person name="Nishida H."/>
            <person name="Hamamoto M."/>
            <person name="Sugiyama J."/>
        </authorList>
    </citation>
    <scope>NUCLEOTIDE SEQUENCE [LARGE SCALE GENOMIC DNA]</scope>
    <source>
        <strain evidence="3 4">NRRL Y-17804</strain>
    </source>
</reference>
<comment type="caution">
    <text evidence="3">The sequence shown here is derived from an EMBL/GenBank/DDBJ whole genome shotgun (WGS) entry which is preliminary data.</text>
</comment>
<evidence type="ECO:0000256" key="1">
    <source>
        <dbReference type="SAM" id="Phobius"/>
    </source>
</evidence>
<evidence type="ECO:0000259" key="2">
    <source>
        <dbReference type="SMART" id="SM01024"/>
    </source>
</evidence>
<keyword evidence="4" id="KW-1185">Reference proteome</keyword>
<dbReference type="STRING" id="698492.A0A0E9NP98"/>